<accession>A0A6C0JWR6</accession>
<reference evidence="1" key="1">
    <citation type="journal article" date="2020" name="Nature">
        <title>Giant virus diversity and host interactions through global metagenomics.</title>
        <authorList>
            <person name="Schulz F."/>
            <person name="Roux S."/>
            <person name="Paez-Espino D."/>
            <person name="Jungbluth S."/>
            <person name="Walsh D.A."/>
            <person name="Denef V.J."/>
            <person name="McMahon K.D."/>
            <person name="Konstantinidis K.T."/>
            <person name="Eloe-Fadrosh E.A."/>
            <person name="Kyrpides N.C."/>
            <person name="Woyke T."/>
        </authorList>
    </citation>
    <scope>NUCLEOTIDE SEQUENCE</scope>
    <source>
        <strain evidence="1">GVMAG-S-1101164-164</strain>
    </source>
</reference>
<name>A0A6C0JWR6_9ZZZZ</name>
<proteinExistence type="predicted"/>
<dbReference type="EMBL" id="MN740745">
    <property type="protein sequence ID" value="QHU09823.1"/>
    <property type="molecule type" value="Genomic_DNA"/>
</dbReference>
<evidence type="ECO:0000313" key="1">
    <source>
        <dbReference type="EMBL" id="QHU09823.1"/>
    </source>
</evidence>
<sequence length="163" mass="18752">MPRCGLFLALYSAHEGLYIRPIHIDDLPAEIERMSPDTYIYGDRVGRDAGNHVMITMSLDSSRVLKTEVTPDQHLVSIQFHKKSEFLDVCSRKWWWKIPYGDEDFALADQADDEDAAVEEFDDAMDEWLVEQGEEDAADYEYTDVHEKRISENGARGDVWCCA</sequence>
<organism evidence="1">
    <name type="scientific">viral metagenome</name>
    <dbReference type="NCBI Taxonomy" id="1070528"/>
    <lineage>
        <taxon>unclassified sequences</taxon>
        <taxon>metagenomes</taxon>
        <taxon>organismal metagenomes</taxon>
    </lineage>
</organism>
<protein>
    <submittedName>
        <fullName evidence="1">Uncharacterized protein</fullName>
    </submittedName>
</protein>
<dbReference type="AlphaFoldDB" id="A0A6C0JWR6"/>